<dbReference type="EMBL" id="WDIP01000010">
    <property type="protein sequence ID" value="KAB5883451.1"/>
    <property type="molecule type" value="Genomic_DNA"/>
</dbReference>
<dbReference type="AlphaFoldDB" id="A0A6A2RC03"/>
<sequence length="164" mass="18036">MIDLTEWANGSHNSFGDAIYMATWTTALVLAVGVVVWRLGKRLILHATHRLPQDAKPLSEDTGFVVCLAFAVSFGMLLTLNPRLLVIPKDTTFTEQVAQQAGLEALSCPTVYDSKYMPPEGRYECEYVDAKGKAHDMSLLVASGDKVWLYDTNGKALKPTGKDE</sequence>
<evidence type="ECO:0000313" key="2">
    <source>
        <dbReference type="Proteomes" id="UP000470200"/>
    </source>
</evidence>
<name>A0A6A2RC03_BIFAD</name>
<comment type="caution">
    <text evidence="1">The sequence shown here is derived from an EMBL/GenBank/DDBJ whole genome shotgun (WGS) entry which is preliminary data.</text>
</comment>
<evidence type="ECO:0000313" key="1">
    <source>
        <dbReference type="EMBL" id="KAB5883451.1"/>
    </source>
</evidence>
<organism evidence="1 2">
    <name type="scientific">Bifidobacterium adolescentis</name>
    <dbReference type="NCBI Taxonomy" id="1680"/>
    <lineage>
        <taxon>Bacteria</taxon>
        <taxon>Bacillati</taxon>
        <taxon>Actinomycetota</taxon>
        <taxon>Actinomycetes</taxon>
        <taxon>Bifidobacteriales</taxon>
        <taxon>Bifidobacteriaceae</taxon>
        <taxon>Bifidobacterium</taxon>
    </lineage>
</organism>
<dbReference type="Proteomes" id="UP000470200">
    <property type="component" value="Unassembled WGS sequence"/>
</dbReference>
<accession>A0A6A2RC03</accession>
<proteinExistence type="predicted"/>
<protein>
    <submittedName>
        <fullName evidence="1">Uncharacterized protein</fullName>
    </submittedName>
</protein>
<reference evidence="1 2" key="1">
    <citation type="journal article" date="2019" name="Nat. Med.">
        <title>A library of human gut bacterial isolates paired with longitudinal multiomics data enables mechanistic microbiome research.</title>
        <authorList>
            <person name="Poyet M."/>
            <person name="Groussin M."/>
            <person name="Gibbons S.M."/>
            <person name="Avila-Pacheco J."/>
            <person name="Jiang X."/>
            <person name="Kearney S.M."/>
            <person name="Perrotta A.R."/>
            <person name="Berdy B."/>
            <person name="Zhao S."/>
            <person name="Lieberman T.D."/>
            <person name="Swanson P.K."/>
            <person name="Smith M."/>
            <person name="Roesemann S."/>
            <person name="Alexander J.E."/>
            <person name="Rich S.A."/>
            <person name="Livny J."/>
            <person name="Vlamakis H."/>
            <person name="Clish C."/>
            <person name="Bullock K."/>
            <person name="Deik A."/>
            <person name="Scott J."/>
            <person name="Pierce K.A."/>
            <person name="Xavier R.J."/>
            <person name="Alm E.J."/>
        </authorList>
    </citation>
    <scope>NUCLEOTIDE SEQUENCE [LARGE SCALE GENOMIC DNA]</scope>
    <source>
        <strain evidence="1 2">BIOML-A105</strain>
    </source>
</reference>
<gene>
    <name evidence="1" type="ORF">GA629_08805</name>
</gene>